<dbReference type="Pfam" id="PF14309">
    <property type="entry name" value="DUF4378"/>
    <property type="match status" value="1"/>
</dbReference>
<evidence type="ECO:0000313" key="4">
    <source>
        <dbReference type="EMBL" id="GAA0163050.1"/>
    </source>
</evidence>
<accession>A0AAV3QHR5</accession>
<evidence type="ECO:0000256" key="1">
    <source>
        <dbReference type="SAM" id="MobiDB-lite"/>
    </source>
</evidence>
<feature type="compositionally biased region" description="Basic and acidic residues" evidence="1">
    <location>
        <begin position="223"/>
        <end position="233"/>
    </location>
</feature>
<dbReference type="EMBL" id="BAABME010021348">
    <property type="protein sequence ID" value="GAA0163050.1"/>
    <property type="molecule type" value="Genomic_DNA"/>
</dbReference>
<evidence type="ECO:0000313" key="5">
    <source>
        <dbReference type="Proteomes" id="UP001454036"/>
    </source>
</evidence>
<protein>
    <submittedName>
        <fullName evidence="4">Protein phosphatase</fullName>
    </submittedName>
</protein>
<dbReference type="Proteomes" id="UP001454036">
    <property type="component" value="Unassembled WGS sequence"/>
</dbReference>
<feature type="region of interest" description="Disordered" evidence="1">
    <location>
        <begin position="14"/>
        <end position="35"/>
    </location>
</feature>
<reference evidence="4 5" key="1">
    <citation type="submission" date="2024-01" db="EMBL/GenBank/DDBJ databases">
        <title>The complete chloroplast genome sequence of Lithospermum erythrorhizon: insights into the phylogenetic relationship among Boraginaceae species and the maternal lineages of purple gromwells.</title>
        <authorList>
            <person name="Okada T."/>
            <person name="Watanabe K."/>
        </authorList>
    </citation>
    <scope>NUCLEOTIDE SEQUENCE [LARGE SCALE GENOMIC DNA]</scope>
</reference>
<evidence type="ECO:0000259" key="2">
    <source>
        <dbReference type="Pfam" id="PF14309"/>
    </source>
</evidence>
<feature type="domain" description="DUF4378" evidence="2">
    <location>
        <begin position="542"/>
        <end position="705"/>
    </location>
</feature>
<feature type="region of interest" description="Disordered" evidence="1">
    <location>
        <begin position="327"/>
        <end position="348"/>
    </location>
</feature>
<dbReference type="InterPro" id="IPR025486">
    <property type="entry name" value="DUF4378"/>
</dbReference>
<proteinExistence type="predicted"/>
<name>A0AAV3QHR5_LITER</name>
<dbReference type="InterPro" id="IPR032795">
    <property type="entry name" value="DUF3741-assoc"/>
</dbReference>
<dbReference type="Pfam" id="PF14383">
    <property type="entry name" value="VARLMGL"/>
    <property type="match status" value="1"/>
</dbReference>
<feature type="region of interest" description="Disordered" evidence="1">
    <location>
        <begin position="479"/>
        <end position="505"/>
    </location>
</feature>
<evidence type="ECO:0000259" key="3">
    <source>
        <dbReference type="Pfam" id="PF14383"/>
    </source>
</evidence>
<sequence>MKKDWLYWIGGASSKSSKRGRFTKEDNVIPPPPPPPSGCMCFQIFDLNHFFPLVHHQQQSSKLDDDSGRLHDDIDHEQHTTFKGAEAPRNSLELQENLSSNEGVSSISSSMKEQANLNIRLGIQIRTSCDSKSPRESTSECSSPGTKTPGVVARLMGLDLLPEDGSLSSSRFSTPTTSMKSRLQHHYSAGNRNEEDRARNLLKNKSRSGTLSLPGTPRVSSSSDRRSDVDHSRLSLQITNKAGDNNGEDDQFDLANYMAKRLVARRREEHAKSSCQEVDSTSQKRHYAKQIVKQMKESVTRRKFGLDITNAVENRDEQNVVFLKPHKKSFRENNQSSNNASRQTTPSCSPKLRFLEIKNHHKSPPAPCYGPPLTESQTCLAKISLDNKIPQEIKHEVQLVQLPQSHQQPKAIHKVASERYKKTPPASGASIIRNKKEEPFIHSPSKNKFNSRKFSLSNKLLTNNVPTILPVKKYHPTSPSTKFFQNQSREVSNAQSSRKSKQLPSSLSRSYYTSCSSTIQENVQERCNIGYVDVEKGGYYYFQYVQRVLQRTGIYLSTQISLAKWYSPCHPLDPAIFHYIELFHHPNTSKLHLRSNRKLIFHLADELLAYILKPYLNFKPWVKKAPQICPQMNGSELMKQICSKIEAYPLANCQVLGDIDALIEQDFRDSSCSPTSLHIDGAFEEEGEGIVTEIARYIMESLVHEIAEEVVFGSTSSRTWE</sequence>
<dbReference type="PANTHER" id="PTHR37751:SF1">
    <property type="entry name" value="LOW PROTEIN: M-PHASE INDUCER PHOSPHATASE-LIKE PROTEIN"/>
    <property type="match status" value="1"/>
</dbReference>
<dbReference type="PANTHER" id="PTHR37751">
    <property type="entry name" value="LOW PROTEIN: M-PHASE INDUCER PHOSPHATASE-LIKE PROTEIN"/>
    <property type="match status" value="1"/>
</dbReference>
<feature type="domain" description="DUF3741" evidence="3">
    <location>
        <begin position="137"/>
        <end position="165"/>
    </location>
</feature>
<keyword evidence="5" id="KW-1185">Reference proteome</keyword>
<gene>
    <name evidence="4" type="ORF">LIER_39515</name>
</gene>
<feature type="compositionally biased region" description="Polar residues" evidence="1">
    <location>
        <begin position="332"/>
        <end position="348"/>
    </location>
</feature>
<organism evidence="4 5">
    <name type="scientific">Lithospermum erythrorhizon</name>
    <name type="common">Purple gromwell</name>
    <name type="synonym">Lithospermum officinale var. erythrorhizon</name>
    <dbReference type="NCBI Taxonomy" id="34254"/>
    <lineage>
        <taxon>Eukaryota</taxon>
        <taxon>Viridiplantae</taxon>
        <taxon>Streptophyta</taxon>
        <taxon>Embryophyta</taxon>
        <taxon>Tracheophyta</taxon>
        <taxon>Spermatophyta</taxon>
        <taxon>Magnoliopsida</taxon>
        <taxon>eudicotyledons</taxon>
        <taxon>Gunneridae</taxon>
        <taxon>Pentapetalae</taxon>
        <taxon>asterids</taxon>
        <taxon>lamiids</taxon>
        <taxon>Boraginales</taxon>
        <taxon>Boraginaceae</taxon>
        <taxon>Boraginoideae</taxon>
        <taxon>Lithospermeae</taxon>
        <taxon>Lithospermum</taxon>
    </lineage>
</organism>
<feature type="region of interest" description="Disordered" evidence="1">
    <location>
        <begin position="163"/>
        <end position="233"/>
    </location>
</feature>
<comment type="caution">
    <text evidence="4">The sequence shown here is derived from an EMBL/GenBank/DDBJ whole genome shotgun (WGS) entry which is preliminary data.</text>
</comment>
<feature type="compositionally biased region" description="Polar residues" evidence="1">
    <location>
        <begin position="166"/>
        <end position="181"/>
    </location>
</feature>
<feature type="compositionally biased region" description="Polar residues" evidence="1">
    <location>
        <begin position="479"/>
        <end position="497"/>
    </location>
</feature>
<feature type="region of interest" description="Disordered" evidence="1">
    <location>
        <begin position="128"/>
        <end position="150"/>
    </location>
</feature>
<dbReference type="AlphaFoldDB" id="A0AAV3QHR5"/>